<keyword evidence="3 7" id="KW-0813">Transport</keyword>
<dbReference type="GO" id="GO:0016020">
    <property type="term" value="C:membrane"/>
    <property type="evidence" value="ECO:0007669"/>
    <property type="project" value="UniProtKB-SubCell"/>
</dbReference>
<sequence length="557" mass="62607">MAEKHSEDHVSATHSEYAHVDIGSTAGNAAWDKTTQEAKAANESEHAMTVRQALRSYPWAVMWSIIISMSIIMEGYDTNLIGNFYGYPAFQRQFGRYYAEHHGYQVPQSWQSALGAGSNAGSIVGAFLNGYLIKHFGFRKVFIAGLVSMCAFIFVSFFGKTVGIQVAGQVLCGIPWGMFATIGPAYSSELLPMTLRSYLTAYTNMCFAIGQFISAGVLQSLLDRPDEWSYRIPYAVQWVWPVPLLAIAFFMPESPWWQVRHKQYDEADKTLQRLLSKQYKHTSRQMVAMMIHTDQIESEIEAGTSYWDCFKGSNLRRTEIACVAFAGQVLAGSQFAYSGTYFFEQAGMSPTNAYKLGLGGTAIAFIGTILSWFLMKGFGRRSMYLTGMGLMAVYLILIGFLTLVKNNNNVVWAQSALCILWLFTFSLTVGPMGWSIAPEVSSTRLRSKTICLARNTYYIAIVVANSIEPYMMNPAAWNWSGKTGFFWFSFAFLTFVWGFFRLTETKGRTFEELDIMFAAGVPTRKFQAYHVDAYAENLNIRDRAVERPADEKCLLSS</sequence>
<dbReference type="InterPro" id="IPR020846">
    <property type="entry name" value="MFS_dom"/>
</dbReference>
<evidence type="ECO:0000313" key="8">
    <source>
        <dbReference type="EMBL" id="GFF19201.1"/>
    </source>
</evidence>
<evidence type="ECO:0000256" key="2">
    <source>
        <dbReference type="ARBA" id="ARBA00010992"/>
    </source>
</evidence>
<dbReference type="PANTHER" id="PTHR48022">
    <property type="entry name" value="PLASTIDIC GLUCOSE TRANSPORTER 4"/>
    <property type="match status" value="1"/>
</dbReference>
<reference evidence="8 9" key="1">
    <citation type="submission" date="2020-01" db="EMBL/GenBank/DDBJ databases">
        <title>Aspergillus terreus IFO 6365 whole genome shotgun sequence.</title>
        <authorList>
            <person name="Kanamasa S."/>
            <person name="Takahashi H."/>
        </authorList>
    </citation>
    <scope>NUCLEOTIDE SEQUENCE [LARGE SCALE GENOMIC DNA]</scope>
    <source>
        <strain evidence="8 9">IFO 6365</strain>
    </source>
</reference>
<keyword evidence="6" id="KW-0472">Membrane</keyword>
<dbReference type="InterPro" id="IPR003663">
    <property type="entry name" value="Sugar/inositol_transpt"/>
</dbReference>
<comment type="subcellular location">
    <subcellularLocation>
        <location evidence="1">Membrane</location>
        <topology evidence="1">Multi-pass membrane protein</topology>
    </subcellularLocation>
</comment>
<comment type="similarity">
    <text evidence="2 7">Belongs to the major facilitator superfamily. Sugar transporter (TC 2.A.1.1) family.</text>
</comment>
<dbReference type="PROSITE" id="PS00217">
    <property type="entry name" value="SUGAR_TRANSPORT_2"/>
    <property type="match status" value="1"/>
</dbReference>
<dbReference type="GO" id="GO:0005351">
    <property type="term" value="F:carbohydrate:proton symporter activity"/>
    <property type="evidence" value="ECO:0007669"/>
    <property type="project" value="TreeGrafter"/>
</dbReference>
<name>A0A5M3Z8W6_ASPTE</name>
<dbReference type="PANTHER" id="PTHR48022:SF83">
    <property type="entry name" value="MAJOR FACILITATOR SUPERFAMILY (MFS) PROFILE DOMAIN-CONTAINING PROTEIN"/>
    <property type="match status" value="1"/>
</dbReference>
<dbReference type="Proteomes" id="UP000452235">
    <property type="component" value="Unassembled WGS sequence"/>
</dbReference>
<proteinExistence type="inferred from homology"/>
<protein>
    <submittedName>
        <fullName evidence="8">Hexose carrier protein</fullName>
    </submittedName>
</protein>
<dbReference type="InterPro" id="IPR036259">
    <property type="entry name" value="MFS_trans_sf"/>
</dbReference>
<dbReference type="VEuPathDB" id="FungiDB:ATEG_07936"/>
<gene>
    <name evidence="8" type="ORF">ATEIFO6365_0009056400</name>
</gene>
<dbReference type="InterPro" id="IPR005829">
    <property type="entry name" value="Sugar_transporter_CS"/>
</dbReference>
<dbReference type="InterPro" id="IPR005828">
    <property type="entry name" value="MFS_sugar_transport-like"/>
</dbReference>
<dbReference type="EMBL" id="BLJY01000009">
    <property type="protein sequence ID" value="GFF19201.1"/>
    <property type="molecule type" value="Genomic_DNA"/>
</dbReference>
<organism evidence="8 9">
    <name type="scientific">Aspergillus terreus</name>
    <dbReference type="NCBI Taxonomy" id="33178"/>
    <lineage>
        <taxon>Eukaryota</taxon>
        <taxon>Fungi</taxon>
        <taxon>Dikarya</taxon>
        <taxon>Ascomycota</taxon>
        <taxon>Pezizomycotina</taxon>
        <taxon>Eurotiomycetes</taxon>
        <taxon>Eurotiomycetidae</taxon>
        <taxon>Eurotiales</taxon>
        <taxon>Aspergillaceae</taxon>
        <taxon>Aspergillus</taxon>
        <taxon>Aspergillus subgen. Circumdati</taxon>
    </lineage>
</organism>
<dbReference type="PRINTS" id="PR00171">
    <property type="entry name" value="SUGRTRNSPORT"/>
</dbReference>
<accession>A0A5M3Z8W6</accession>
<keyword evidence="9" id="KW-1185">Reference proteome</keyword>
<dbReference type="PROSITE" id="PS50850">
    <property type="entry name" value="MFS"/>
    <property type="match status" value="1"/>
</dbReference>
<dbReference type="InterPro" id="IPR050360">
    <property type="entry name" value="MFS_Sugar_Transporters"/>
</dbReference>
<evidence type="ECO:0000256" key="3">
    <source>
        <dbReference type="ARBA" id="ARBA00022448"/>
    </source>
</evidence>
<dbReference type="FunFam" id="1.20.1250.20:FF:000078">
    <property type="entry name" value="MFS maltose transporter, putative"/>
    <property type="match status" value="1"/>
</dbReference>
<dbReference type="Gene3D" id="1.20.1250.20">
    <property type="entry name" value="MFS general substrate transporter like domains"/>
    <property type="match status" value="1"/>
</dbReference>
<evidence type="ECO:0000256" key="6">
    <source>
        <dbReference type="ARBA" id="ARBA00023136"/>
    </source>
</evidence>
<evidence type="ECO:0000313" key="9">
    <source>
        <dbReference type="Proteomes" id="UP000452235"/>
    </source>
</evidence>
<keyword evidence="4" id="KW-0812">Transmembrane</keyword>
<evidence type="ECO:0000256" key="7">
    <source>
        <dbReference type="RuleBase" id="RU003346"/>
    </source>
</evidence>
<evidence type="ECO:0000256" key="1">
    <source>
        <dbReference type="ARBA" id="ARBA00004141"/>
    </source>
</evidence>
<evidence type="ECO:0000256" key="4">
    <source>
        <dbReference type="ARBA" id="ARBA00022692"/>
    </source>
</evidence>
<dbReference type="Pfam" id="PF00083">
    <property type="entry name" value="Sugar_tr"/>
    <property type="match status" value="1"/>
</dbReference>
<evidence type="ECO:0000256" key="5">
    <source>
        <dbReference type="ARBA" id="ARBA00022989"/>
    </source>
</evidence>
<keyword evidence="5" id="KW-1133">Transmembrane helix</keyword>
<dbReference type="AlphaFoldDB" id="A0A5M3Z8W6"/>
<comment type="caution">
    <text evidence="8">The sequence shown here is derived from an EMBL/GenBank/DDBJ whole genome shotgun (WGS) entry which is preliminary data.</text>
</comment>
<dbReference type="NCBIfam" id="TIGR00879">
    <property type="entry name" value="SP"/>
    <property type="match status" value="1"/>
</dbReference>
<dbReference type="OrthoDB" id="6612291at2759"/>
<dbReference type="SUPFAM" id="SSF103473">
    <property type="entry name" value="MFS general substrate transporter"/>
    <property type="match status" value="1"/>
</dbReference>